<feature type="domain" description="Phytase-like" evidence="1">
    <location>
        <begin position="64"/>
        <end position="363"/>
    </location>
</feature>
<dbReference type="Proteomes" id="UP001629745">
    <property type="component" value="Unassembled WGS sequence"/>
</dbReference>
<evidence type="ECO:0000313" key="3">
    <source>
        <dbReference type="Proteomes" id="UP001629745"/>
    </source>
</evidence>
<sequence>MATAQLLTAGAVALAGLTGLLPGTGSLGAGSVEVGSLASATPPPRVDYVNAITLPTDLEFGGSRVGGLSGIDYDRASGEFVAISDNRGEQGPVRLYTLGLPLDNGRLATARFDEVVHLRDTDDAPYAPRTADTESVRWLPGRAGYVYTSEGEAKVARPGFIREASPDGGFVRDVPLPDHFTPRLDRDGALVSGIRDNLGFEAMTLSHAGSRVTAVSENALAQDGPAASLDGTSPSRLVILDRASGADLGEYVYPVDPVPAGGLAQATGVAEILAADDDSYLTLERTMIPGQGFTGKIYWTTTDGADDVSGTPALTGSERPMRKELLFDFGTVTPDSDCIEGITWGPRLPDGSRSLVVVADDNFGLAGRTTFHLLSVSR</sequence>
<evidence type="ECO:0000313" key="2">
    <source>
        <dbReference type="EMBL" id="MFM1721937.1"/>
    </source>
</evidence>
<protein>
    <submittedName>
        <fullName evidence="2">Esterase-like activity of phytase family protein</fullName>
    </submittedName>
</protein>
<gene>
    <name evidence="2" type="ORF">ABEU20_000475</name>
</gene>
<dbReference type="RefSeq" id="WP_420162540.1">
    <property type="nucleotide sequence ID" value="NZ_JBDLNV010000001.1"/>
</dbReference>
<evidence type="ECO:0000259" key="1">
    <source>
        <dbReference type="Pfam" id="PF13449"/>
    </source>
</evidence>
<dbReference type="Pfam" id="PF13449">
    <property type="entry name" value="Phytase-like"/>
    <property type="match status" value="1"/>
</dbReference>
<name>A0ABW9F9S1_9NOCA</name>
<reference evidence="2 3" key="1">
    <citation type="submission" date="2023-11" db="EMBL/GenBank/DDBJ databases">
        <authorList>
            <person name="Val-Calvo J."/>
            <person name="Scortti M."/>
            <person name="Vazquez-Boland J."/>
        </authorList>
    </citation>
    <scope>NUCLEOTIDE SEQUENCE [LARGE SCALE GENOMIC DNA]</scope>
    <source>
        <strain evidence="2 3">PAM 2766</strain>
    </source>
</reference>
<comment type="caution">
    <text evidence="2">The sequence shown here is derived from an EMBL/GenBank/DDBJ whole genome shotgun (WGS) entry which is preliminary data.</text>
</comment>
<dbReference type="EMBL" id="JBDLNV010000001">
    <property type="protein sequence ID" value="MFM1721937.1"/>
    <property type="molecule type" value="Genomic_DNA"/>
</dbReference>
<accession>A0ABW9F9S1</accession>
<dbReference type="InterPro" id="IPR027372">
    <property type="entry name" value="Phytase-like_dom"/>
</dbReference>
<keyword evidence="3" id="KW-1185">Reference proteome</keyword>
<organism evidence="2 3">
    <name type="scientific">Rhodococcus parequi</name>
    <dbReference type="NCBI Taxonomy" id="3137122"/>
    <lineage>
        <taxon>Bacteria</taxon>
        <taxon>Bacillati</taxon>
        <taxon>Actinomycetota</taxon>
        <taxon>Actinomycetes</taxon>
        <taxon>Mycobacteriales</taxon>
        <taxon>Nocardiaceae</taxon>
        <taxon>Rhodococcus</taxon>
    </lineage>
</organism>
<proteinExistence type="predicted"/>